<comment type="caution">
    <text evidence="2">The sequence shown here is derived from an EMBL/GenBank/DDBJ whole genome shotgun (WGS) entry which is preliminary data.</text>
</comment>
<name>A0A3S4ZHK9_9PLAT</name>
<dbReference type="AlphaFoldDB" id="A0A3S4ZHK9"/>
<evidence type="ECO:0000256" key="1">
    <source>
        <dbReference type="SAM" id="SignalP"/>
    </source>
</evidence>
<sequence>MTASIYISLRFRLSLFVFTRCNWPPPPDNNTHFVQVTFRFDDFTHLPLEASARTSKISASRWPKVSCLALSHSFESHLYLAGLFRNPHFHFAQKNSHRQTGKHVSAHGRADGEVGEQHLSAVLATKTACSRFAHFFCITSFFSRRLGAQNSVKFTERATIVGEYESLKRKVYQLAEKVKEKDGQTLLPRERCLHICVCLPRSWQFGIGAFGSCIIESACKANRLKWEWLVEKTVGLQRRALIKEEKERERGQKTVFVSSKVEVGVGIVIEKFWTDWKNISLSTW</sequence>
<gene>
    <name evidence="2" type="ORF">PXEA_LOCUS5133</name>
</gene>
<protein>
    <submittedName>
        <fullName evidence="2">Uncharacterized protein</fullName>
    </submittedName>
</protein>
<organism evidence="2 3">
    <name type="scientific">Protopolystoma xenopodis</name>
    <dbReference type="NCBI Taxonomy" id="117903"/>
    <lineage>
        <taxon>Eukaryota</taxon>
        <taxon>Metazoa</taxon>
        <taxon>Spiralia</taxon>
        <taxon>Lophotrochozoa</taxon>
        <taxon>Platyhelminthes</taxon>
        <taxon>Monogenea</taxon>
        <taxon>Polyopisthocotylea</taxon>
        <taxon>Polystomatidea</taxon>
        <taxon>Polystomatidae</taxon>
        <taxon>Protopolystoma</taxon>
    </lineage>
</organism>
<reference evidence="2" key="1">
    <citation type="submission" date="2018-11" db="EMBL/GenBank/DDBJ databases">
        <authorList>
            <consortium name="Pathogen Informatics"/>
        </authorList>
    </citation>
    <scope>NUCLEOTIDE SEQUENCE</scope>
</reference>
<keyword evidence="1" id="KW-0732">Signal</keyword>
<feature type="chain" id="PRO_5018626934" evidence="1">
    <location>
        <begin position="22"/>
        <end position="284"/>
    </location>
</feature>
<evidence type="ECO:0000313" key="3">
    <source>
        <dbReference type="Proteomes" id="UP000784294"/>
    </source>
</evidence>
<proteinExistence type="predicted"/>
<evidence type="ECO:0000313" key="2">
    <source>
        <dbReference type="EMBL" id="VEL11693.1"/>
    </source>
</evidence>
<dbReference type="Proteomes" id="UP000784294">
    <property type="component" value="Unassembled WGS sequence"/>
</dbReference>
<feature type="signal peptide" evidence="1">
    <location>
        <begin position="1"/>
        <end position="21"/>
    </location>
</feature>
<keyword evidence="3" id="KW-1185">Reference proteome</keyword>
<accession>A0A3S4ZHK9</accession>
<dbReference type="EMBL" id="CAAALY010012545">
    <property type="protein sequence ID" value="VEL11693.1"/>
    <property type="molecule type" value="Genomic_DNA"/>
</dbReference>